<evidence type="ECO:0000313" key="3">
    <source>
        <dbReference type="Proteomes" id="UP001310594"/>
    </source>
</evidence>
<gene>
    <name evidence="2" type="ORF">LTR97_011325</name>
</gene>
<dbReference type="EMBL" id="JAVRQU010000020">
    <property type="protein sequence ID" value="KAK5692151.1"/>
    <property type="molecule type" value="Genomic_DNA"/>
</dbReference>
<name>A0AAN7VZN0_9PEZI</name>
<comment type="caution">
    <text evidence="2">The sequence shown here is derived from an EMBL/GenBank/DDBJ whole genome shotgun (WGS) entry which is preliminary data.</text>
</comment>
<sequence length="187" mass="20680">MKGEDEFAKSQFEISELIKLYVAGEYFEDGSQLSNQVMDELIVQFGRWNTLQSSPFTDSVIATYIWDNTGTESKLRQFAIDSCASTATRKSVKDNAVFPVGFTHEILLRAIDFRGLASSATAPQLSSRCKYHVHKDENASTDKEKCLASTEQQAPSAQPTIAASAGTKRRLSAANEREEEEEVGVDL</sequence>
<evidence type="ECO:0000256" key="1">
    <source>
        <dbReference type="SAM" id="MobiDB-lite"/>
    </source>
</evidence>
<dbReference type="Proteomes" id="UP001310594">
    <property type="component" value="Unassembled WGS sequence"/>
</dbReference>
<proteinExistence type="predicted"/>
<organism evidence="2 3">
    <name type="scientific">Elasticomyces elasticus</name>
    <dbReference type="NCBI Taxonomy" id="574655"/>
    <lineage>
        <taxon>Eukaryota</taxon>
        <taxon>Fungi</taxon>
        <taxon>Dikarya</taxon>
        <taxon>Ascomycota</taxon>
        <taxon>Pezizomycotina</taxon>
        <taxon>Dothideomycetes</taxon>
        <taxon>Dothideomycetidae</taxon>
        <taxon>Mycosphaerellales</taxon>
        <taxon>Teratosphaeriaceae</taxon>
        <taxon>Elasticomyces</taxon>
    </lineage>
</organism>
<feature type="compositionally biased region" description="Acidic residues" evidence="1">
    <location>
        <begin position="177"/>
        <end position="187"/>
    </location>
</feature>
<dbReference type="AlphaFoldDB" id="A0AAN7VZN0"/>
<protein>
    <submittedName>
        <fullName evidence="2">Uncharacterized protein</fullName>
    </submittedName>
</protein>
<accession>A0AAN7VZN0</accession>
<evidence type="ECO:0000313" key="2">
    <source>
        <dbReference type="EMBL" id="KAK5692151.1"/>
    </source>
</evidence>
<reference evidence="2" key="1">
    <citation type="submission" date="2023-08" db="EMBL/GenBank/DDBJ databases">
        <title>Black Yeasts Isolated from many extreme environments.</title>
        <authorList>
            <person name="Coleine C."/>
            <person name="Stajich J.E."/>
            <person name="Selbmann L."/>
        </authorList>
    </citation>
    <scope>NUCLEOTIDE SEQUENCE</scope>
    <source>
        <strain evidence="2">CCFEE 5810</strain>
    </source>
</reference>
<feature type="compositionally biased region" description="Polar residues" evidence="1">
    <location>
        <begin position="149"/>
        <end position="161"/>
    </location>
</feature>
<feature type="region of interest" description="Disordered" evidence="1">
    <location>
        <begin position="140"/>
        <end position="187"/>
    </location>
</feature>